<evidence type="ECO:0000313" key="2">
    <source>
        <dbReference type="Proteomes" id="UP000267027"/>
    </source>
</evidence>
<dbReference type="EMBL" id="UYYA01004286">
    <property type="protein sequence ID" value="VDM60956.1"/>
    <property type="molecule type" value="Genomic_DNA"/>
</dbReference>
<accession>A0A0R3PU40</accession>
<gene>
    <name evidence="1" type="ORF">ACOC_LOCUS9371</name>
</gene>
<dbReference type="WBParaSite" id="ACOC_0000937001-mRNA-1">
    <property type="protein sequence ID" value="ACOC_0000937001-mRNA-1"/>
    <property type="gene ID" value="ACOC_0000937001"/>
</dbReference>
<name>A0A0R3PU40_ANGCS</name>
<evidence type="ECO:0000313" key="3">
    <source>
        <dbReference type="WBParaSite" id="ACOC_0000937001-mRNA-1"/>
    </source>
</evidence>
<protein>
    <submittedName>
        <fullName evidence="3">NH(3)-dependent NAD(+) synthetase</fullName>
    </submittedName>
</protein>
<proteinExistence type="predicted"/>
<organism evidence="3">
    <name type="scientific">Angiostrongylus costaricensis</name>
    <name type="common">Nematode worm</name>
    <dbReference type="NCBI Taxonomy" id="334426"/>
    <lineage>
        <taxon>Eukaryota</taxon>
        <taxon>Metazoa</taxon>
        <taxon>Ecdysozoa</taxon>
        <taxon>Nematoda</taxon>
        <taxon>Chromadorea</taxon>
        <taxon>Rhabditida</taxon>
        <taxon>Rhabditina</taxon>
        <taxon>Rhabditomorpha</taxon>
        <taxon>Strongyloidea</taxon>
        <taxon>Metastrongylidae</taxon>
        <taxon>Angiostrongylus</taxon>
    </lineage>
</organism>
<reference evidence="1 2" key="2">
    <citation type="submission" date="2018-11" db="EMBL/GenBank/DDBJ databases">
        <authorList>
            <consortium name="Pathogen Informatics"/>
        </authorList>
    </citation>
    <scope>NUCLEOTIDE SEQUENCE [LARGE SCALE GENOMIC DNA]</scope>
    <source>
        <strain evidence="1 2">Costa Rica</strain>
    </source>
</reference>
<dbReference type="Proteomes" id="UP000267027">
    <property type="component" value="Unassembled WGS sequence"/>
</dbReference>
<dbReference type="OMA" id="KYNEIQR"/>
<evidence type="ECO:0000313" key="1">
    <source>
        <dbReference type="EMBL" id="VDM60956.1"/>
    </source>
</evidence>
<reference evidence="3" key="1">
    <citation type="submission" date="2017-02" db="UniProtKB">
        <authorList>
            <consortium name="WormBaseParasite"/>
        </authorList>
    </citation>
    <scope>IDENTIFICATION</scope>
</reference>
<sequence>MGGRSRGKVLGPGVAVRAIANALGIERNDIVAYMKQRVIVDPPDYPRALIPLELSNELQYMSELKLELVNRFQESPFFLDNIQVRDIRRYTDKYNEIQRERLEPGGLV</sequence>
<dbReference type="STRING" id="334426.A0A0R3PU40"/>
<keyword evidence="2" id="KW-1185">Reference proteome</keyword>
<dbReference type="OrthoDB" id="5377312at2759"/>
<dbReference type="AlphaFoldDB" id="A0A0R3PU40"/>